<gene>
    <name evidence="1" type="ORF">F2Y10_10695</name>
    <name evidence="2" type="ORF">NE651_07855</name>
</gene>
<reference evidence="2" key="2">
    <citation type="submission" date="2022-06" db="EMBL/GenBank/DDBJ databases">
        <title>Isolation of gut microbiota from human fecal samples.</title>
        <authorList>
            <person name="Pamer E.G."/>
            <person name="Barat B."/>
            <person name="Waligurski E."/>
            <person name="Medina S."/>
            <person name="Paddock L."/>
            <person name="Mostad J."/>
        </authorList>
    </citation>
    <scope>NUCLEOTIDE SEQUENCE</scope>
    <source>
        <strain evidence="2">DFI.6.22</strain>
    </source>
</reference>
<dbReference type="EMBL" id="JANGBQ010000009">
    <property type="protein sequence ID" value="MCQ5082804.1"/>
    <property type="molecule type" value="Genomic_DNA"/>
</dbReference>
<protein>
    <submittedName>
        <fullName evidence="1">Uncharacterized protein</fullName>
    </submittedName>
</protein>
<organism evidence="1 3">
    <name type="scientific">Alistipes onderdonkii</name>
    <dbReference type="NCBI Taxonomy" id="328813"/>
    <lineage>
        <taxon>Bacteria</taxon>
        <taxon>Pseudomonadati</taxon>
        <taxon>Bacteroidota</taxon>
        <taxon>Bacteroidia</taxon>
        <taxon>Bacteroidales</taxon>
        <taxon>Rikenellaceae</taxon>
        <taxon>Alistipes</taxon>
    </lineage>
</organism>
<name>A0A5B3GVP5_9BACT</name>
<evidence type="ECO:0000313" key="2">
    <source>
        <dbReference type="EMBL" id="MCQ5082804.1"/>
    </source>
</evidence>
<proteinExistence type="predicted"/>
<comment type="caution">
    <text evidence="1">The sequence shown here is derived from an EMBL/GenBank/DDBJ whole genome shotgun (WGS) entry which is preliminary data.</text>
</comment>
<dbReference type="EMBL" id="VVXH01000010">
    <property type="protein sequence ID" value="KAA2377496.1"/>
    <property type="molecule type" value="Genomic_DNA"/>
</dbReference>
<reference evidence="1 3" key="1">
    <citation type="journal article" date="2019" name="Nat. Med.">
        <title>A library of human gut bacterial isolates paired with longitudinal multiomics data enables mechanistic microbiome research.</title>
        <authorList>
            <person name="Poyet M."/>
            <person name="Groussin M."/>
            <person name="Gibbons S.M."/>
            <person name="Avila-Pacheco J."/>
            <person name="Jiang X."/>
            <person name="Kearney S.M."/>
            <person name="Perrotta A.R."/>
            <person name="Berdy B."/>
            <person name="Zhao S."/>
            <person name="Lieberman T.D."/>
            <person name="Swanson P.K."/>
            <person name="Smith M."/>
            <person name="Roesemann S."/>
            <person name="Alexander J.E."/>
            <person name="Rich S.A."/>
            <person name="Livny J."/>
            <person name="Vlamakis H."/>
            <person name="Clish C."/>
            <person name="Bullock K."/>
            <person name="Deik A."/>
            <person name="Scott J."/>
            <person name="Pierce K.A."/>
            <person name="Xavier R.J."/>
            <person name="Alm E.J."/>
        </authorList>
    </citation>
    <scope>NUCLEOTIDE SEQUENCE [LARGE SCALE GENOMIC DNA]</scope>
    <source>
        <strain evidence="1 3">BIOML-A266</strain>
    </source>
</reference>
<accession>A0A5B3GVP5</accession>
<dbReference type="Proteomes" id="UP001205035">
    <property type="component" value="Unassembled WGS sequence"/>
</dbReference>
<dbReference type="AlphaFoldDB" id="A0A5B3GVP5"/>
<dbReference type="RefSeq" id="WP_022333266.1">
    <property type="nucleotide sequence ID" value="NZ_DAWDON010000014.1"/>
</dbReference>
<evidence type="ECO:0000313" key="1">
    <source>
        <dbReference type="EMBL" id="KAA2377496.1"/>
    </source>
</evidence>
<sequence length="107" mass="12265">MKSEKARQELEDGSWKVEVGYEGEDVDLPYHAVRVDVAQYAVELAEQEAEERMREKAKRAFECVWNATPKQVAEECGISIQEINNEAAAMKYCHQLFIQKLTQNGND</sequence>
<evidence type="ECO:0000313" key="3">
    <source>
        <dbReference type="Proteomes" id="UP000322940"/>
    </source>
</evidence>
<dbReference type="Proteomes" id="UP000322940">
    <property type="component" value="Unassembled WGS sequence"/>
</dbReference>